<feature type="transmembrane region" description="Helical" evidence="5">
    <location>
        <begin position="133"/>
        <end position="151"/>
    </location>
</feature>
<dbReference type="OrthoDB" id="434972at2759"/>
<dbReference type="AlphaFoldDB" id="A0A1L9R7C1"/>
<dbReference type="PANTHER" id="PTHR42723">
    <property type="entry name" value="CHLOROPHYLL SYNTHASE"/>
    <property type="match status" value="1"/>
</dbReference>
<keyword evidence="3 5" id="KW-1133">Transmembrane helix</keyword>
<dbReference type="GeneID" id="63752205"/>
<evidence type="ECO:0000256" key="3">
    <source>
        <dbReference type="ARBA" id="ARBA00022989"/>
    </source>
</evidence>
<dbReference type="CDD" id="cd13965">
    <property type="entry name" value="PT_UbiA_3"/>
    <property type="match status" value="1"/>
</dbReference>
<dbReference type="InterPro" id="IPR000537">
    <property type="entry name" value="UbiA_prenyltransferase"/>
</dbReference>
<dbReference type="Gene3D" id="1.10.357.140">
    <property type="entry name" value="UbiA prenyltransferase"/>
    <property type="match status" value="1"/>
</dbReference>
<evidence type="ECO:0000256" key="1">
    <source>
        <dbReference type="ARBA" id="ARBA00004141"/>
    </source>
</evidence>
<gene>
    <name evidence="6" type="ORF">ASPWEDRAFT_44804</name>
</gene>
<evidence type="ECO:0000256" key="5">
    <source>
        <dbReference type="SAM" id="Phobius"/>
    </source>
</evidence>
<dbReference type="Proteomes" id="UP000184383">
    <property type="component" value="Unassembled WGS sequence"/>
</dbReference>
<dbReference type="RefSeq" id="XP_040684502.1">
    <property type="nucleotide sequence ID" value="XM_040836357.1"/>
</dbReference>
<dbReference type="InterPro" id="IPR050475">
    <property type="entry name" value="Prenyltransferase_related"/>
</dbReference>
<protein>
    <recommendedName>
        <fullName evidence="8">UbiA prenyltransferase</fullName>
    </recommendedName>
</protein>
<name>A0A1L9R7C1_ASPWE</name>
<accession>A0A1L9R7C1</accession>
<evidence type="ECO:0008006" key="8">
    <source>
        <dbReference type="Google" id="ProtNLM"/>
    </source>
</evidence>
<evidence type="ECO:0000313" key="7">
    <source>
        <dbReference type="Proteomes" id="UP000184383"/>
    </source>
</evidence>
<dbReference type="PANTHER" id="PTHR42723:SF1">
    <property type="entry name" value="CHLOROPHYLL SYNTHASE, CHLOROPLASTIC"/>
    <property type="match status" value="1"/>
</dbReference>
<feature type="transmembrane region" description="Helical" evidence="5">
    <location>
        <begin position="47"/>
        <end position="65"/>
    </location>
</feature>
<feature type="transmembrane region" description="Helical" evidence="5">
    <location>
        <begin position="303"/>
        <end position="319"/>
    </location>
</feature>
<dbReference type="Pfam" id="PF01040">
    <property type="entry name" value="UbiA"/>
    <property type="match status" value="1"/>
</dbReference>
<organism evidence="6 7">
    <name type="scientific">Aspergillus wentii DTO 134E9</name>
    <dbReference type="NCBI Taxonomy" id="1073089"/>
    <lineage>
        <taxon>Eukaryota</taxon>
        <taxon>Fungi</taxon>
        <taxon>Dikarya</taxon>
        <taxon>Ascomycota</taxon>
        <taxon>Pezizomycotina</taxon>
        <taxon>Eurotiomycetes</taxon>
        <taxon>Eurotiomycetidae</taxon>
        <taxon>Eurotiales</taxon>
        <taxon>Aspergillaceae</taxon>
        <taxon>Aspergillus</taxon>
        <taxon>Aspergillus subgen. Cremei</taxon>
    </lineage>
</organism>
<dbReference type="InterPro" id="IPR044878">
    <property type="entry name" value="UbiA_sf"/>
</dbReference>
<evidence type="ECO:0000256" key="2">
    <source>
        <dbReference type="ARBA" id="ARBA00022692"/>
    </source>
</evidence>
<feature type="transmembrane region" description="Helical" evidence="5">
    <location>
        <begin position="207"/>
        <end position="224"/>
    </location>
</feature>
<dbReference type="GO" id="GO:0016020">
    <property type="term" value="C:membrane"/>
    <property type="evidence" value="ECO:0007669"/>
    <property type="project" value="UniProtKB-SubCell"/>
</dbReference>
<dbReference type="GO" id="GO:0016765">
    <property type="term" value="F:transferase activity, transferring alkyl or aryl (other than methyl) groups"/>
    <property type="evidence" value="ECO:0007669"/>
    <property type="project" value="InterPro"/>
</dbReference>
<feature type="transmembrane region" description="Helical" evidence="5">
    <location>
        <begin position="271"/>
        <end position="291"/>
    </location>
</feature>
<keyword evidence="2 5" id="KW-0812">Transmembrane</keyword>
<keyword evidence="7" id="KW-1185">Reference proteome</keyword>
<reference evidence="7" key="1">
    <citation type="journal article" date="2017" name="Genome Biol.">
        <title>Comparative genomics reveals high biological diversity and specific adaptations in the industrially and medically important fungal genus Aspergillus.</title>
        <authorList>
            <person name="de Vries R.P."/>
            <person name="Riley R."/>
            <person name="Wiebenga A."/>
            <person name="Aguilar-Osorio G."/>
            <person name="Amillis S."/>
            <person name="Uchima C.A."/>
            <person name="Anderluh G."/>
            <person name="Asadollahi M."/>
            <person name="Askin M."/>
            <person name="Barry K."/>
            <person name="Battaglia E."/>
            <person name="Bayram O."/>
            <person name="Benocci T."/>
            <person name="Braus-Stromeyer S.A."/>
            <person name="Caldana C."/>
            <person name="Canovas D."/>
            <person name="Cerqueira G.C."/>
            <person name="Chen F."/>
            <person name="Chen W."/>
            <person name="Choi C."/>
            <person name="Clum A."/>
            <person name="Dos Santos R.A."/>
            <person name="Damasio A.R."/>
            <person name="Diallinas G."/>
            <person name="Emri T."/>
            <person name="Fekete E."/>
            <person name="Flipphi M."/>
            <person name="Freyberg S."/>
            <person name="Gallo A."/>
            <person name="Gournas C."/>
            <person name="Habgood R."/>
            <person name="Hainaut M."/>
            <person name="Harispe M.L."/>
            <person name="Henrissat B."/>
            <person name="Hilden K.S."/>
            <person name="Hope R."/>
            <person name="Hossain A."/>
            <person name="Karabika E."/>
            <person name="Karaffa L."/>
            <person name="Karanyi Z."/>
            <person name="Krasevec N."/>
            <person name="Kuo A."/>
            <person name="Kusch H."/>
            <person name="LaButti K."/>
            <person name="Lagendijk E.L."/>
            <person name="Lapidus A."/>
            <person name="Levasseur A."/>
            <person name="Lindquist E."/>
            <person name="Lipzen A."/>
            <person name="Logrieco A.F."/>
            <person name="MacCabe A."/>
            <person name="Maekelae M.R."/>
            <person name="Malavazi I."/>
            <person name="Melin P."/>
            <person name="Meyer V."/>
            <person name="Mielnichuk N."/>
            <person name="Miskei M."/>
            <person name="Molnar A.P."/>
            <person name="Mule G."/>
            <person name="Ngan C.Y."/>
            <person name="Orejas M."/>
            <person name="Orosz E."/>
            <person name="Ouedraogo J.P."/>
            <person name="Overkamp K.M."/>
            <person name="Park H.-S."/>
            <person name="Perrone G."/>
            <person name="Piumi F."/>
            <person name="Punt P.J."/>
            <person name="Ram A.F."/>
            <person name="Ramon A."/>
            <person name="Rauscher S."/>
            <person name="Record E."/>
            <person name="Riano-Pachon D.M."/>
            <person name="Robert V."/>
            <person name="Roehrig J."/>
            <person name="Ruller R."/>
            <person name="Salamov A."/>
            <person name="Salih N.S."/>
            <person name="Samson R.A."/>
            <person name="Sandor E."/>
            <person name="Sanguinetti M."/>
            <person name="Schuetze T."/>
            <person name="Sepcic K."/>
            <person name="Shelest E."/>
            <person name="Sherlock G."/>
            <person name="Sophianopoulou V."/>
            <person name="Squina F.M."/>
            <person name="Sun H."/>
            <person name="Susca A."/>
            <person name="Todd R.B."/>
            <person name="Tsang A."/>
            <person name="Unkles S.E."/>
            <person name="van de Wiele N."/>
            <person name="van Rossen-Uffink D."/>
            <person name="Oliveira J.V."/>
            <person name="Vesth T.C."/>
            <person name="Visser J."/>
            <person name="Yu J.-H."/>
            <person name="Zhou M."/>
            <person name="Andersen M.R."/>
            <person name="Archer D.B."/>
            <person name="Baker S.E."/>
            <person name="Benoit I."/>
            <person name="Brakhage A.A."/>
            <person name="Braus G.H."/>
            <person name="Fischer R."/>
            <person name="Frisvad J.C."/>
            <person name="Goldman G.H."/>
            <person name="Houbraken J."/>
            <person name="Oakley B."/>
            <person name="Pocsi I."/>
            <person name="Scazzocchio C."/>
            <person name="Seiboth B."/>
            <person name="vanKuyk P.A."/>
            <person name="Wortman J."/>
            <person name="Dyer P.S."/>
            <person name="Grigoriev I.V."/>
        </authorList>
    </citation>
    <scope>NUCLEOTIDE SEQUENCE [LARGE SCALE GENOMIC DNA]</scope>
    <source>
        <strain evidence="7">DTO 134E9</strain>
    </source>
</reference>
<dbReference type="STRING" id="1073089.A0A1L9R7C1"/>
<feature type="transmembrane region" description="Helical" evidence="5">
    <location>
        <begin position="77"/>
        <end position="97"/>
    </location>
</feature>
<sequence>MASETANPRDKLTMATVEDINAKQNISFPGSPSTFLQTLWLFSYSDLPILVFPVTCFGILAALSGPQLTTNPSPNTYSILLRTPLVILFAWLNVLVLEVANQRLPESIIEDRHNKPWRPLPSGRLTPTQARHFLIAIMPVVLAITYTMGVWKETALLYSLDWMYNDLNGADDSFIVRDMLNSVAFAVYHMGALRVACGLHHAPNTTAFIWIAVISGAVFCTVNLQDMKDQEGDAAKGRKTAPLVIGDGPARWNIAGFITIWSLVCVFIWDVNWVGCVLPLAVGSLIAVRVLCLRDRKSDHNTFLMWSAWLLCVYLLPVVKEYMG</sequence>
<proteinExistence type="predicted"/>
<comment type="subcellular location">
    <subcellularLocation>
        <location evidence="1">Membrane</location>
        <topology evidence="1">Multi-pass membrane protein</topology>
    </subcellularLocation>
</comment>
<keyword evidence="4 5" id="KW-0472">Membrane</keyword>
<evidence type="ECO:0000256" key="4">
    <source>
        <dbReference type="ARBA" id="ARBA00023136"/>
    </source>
</evidence>
<dbReference type="VEuPathDB" id="FungiDB:ASPWEDRAFT_44804"/>
<dbReference type="EMBL" id="KV878216">
    <property type="protein sequence ID" value="OJJ30825.1"/>
    <property type="molecule type" value="Genomic_DNA"/>
</dbReference>
<evidence type="ECO:0000313" key="6">
    <source>
        <dbReference type="EMBL" id="OJJ30825.1"/>
    </source>
</evidence>